<evidence type="ECO:0000256" key="1">
    <source>
        <dbReference type="ARBA" id="ARBA00005179"/>
    </source>
</evidence>
<evidence type="ECO:0000313" key="9">
    <source>
        <dbReference type="EMBL" id="EWC46274.1"/>
    </source>
</evidence>
<evidence type="ECO:0000259" key="8">
    <source>
        <dbReference type="Pfam" id="PF13193"/>
    </source>
</evidence>
<keyword evidence="5" id="KW-0067">ATP-binding</keyword>
<dbReference type="InterPro" id="IPR000873">
    <property type="entry name" value="AMP-dep_synth/lig_dom"/>
</dbReference>
<evidence type="ECO:0000256" key="6">
    <source>
        <dbReference type="SAM" id="MobiDB-lite"/>
    </source>
</evidence>
<dbReference type="InterPro" id="IPR025110">
    <property type="entry name" value="AMP-bd_C"/>
</dbReference>
<evidence type="ECO:0000256" key="4">
    <source>
        <dbReference type="ARBA" id="ARBA00022741"/>
    </source>
</evidence>
<dbReference type="Pfam" id="PF00501">
    <property type="entry name" value="AMP-binding"/>
    <property type="match status" value="1"/>
</dbReference>
<dbReference type="InterPro" id="IPR045851">
    <property type="entry name" value="AMP-bd_C_sf"/>
</dbReference>
<dbReference type="Proteomes" id="UP000024837">
    <property type="component" value="Unassembled WGS sequence"/>
</dbReference>
<dbReference type="AlphaFoldDB" id="W7HSP7"/>
<feature type="region of interest" description="Disordered" evidence="6">
    <location>
        <begin position="1"/>
        <end position="22"/>
    </location>
</feature>
<organism evidence="9 10">
    <name type="scientific">Drechslerella stenobrocha 248</name>
    <dbReference type="NCBI Taxonomy" id="1043628"/>
    <lineage>
        <taxon>Eukaryota</taxon>
        <taxon>Fungi</taxon>
        <taxon>Dikarya</taxon>
        <taxon>Ascomycota</taxon>
        <taxon>Pezizomycotina</taxon>
        <taxon>Orbiliomycetes</taxon>
        <taxon>Orbiliales</taxon>
        <taxon>Orbiliaceae</taxon>
        <taxon>Drechslerella</taxon>
    </lineage>
</organism>
<gene>
    <name evidence="9" type="ORF">DRE_04445</name>
</gene>
<keyword evidence="10" id="KW-1185">Reference proteome</keyword>
<comment type="similarity">
    <text evidence="2">Belongs to the ATP-dependent AMP-binding enzyme family.</text>
</comment>
<comment type="pathway">
    <text evidence="1">Secondary metabolite biosynthesis.</text>
</comment>
<dbReference type="GO" id="GO:0019748">
    <property type="term" value="P:secondary metabolic process"/>
    <property type="evidence" value="ECO:0007669"/>
    <property type="project" value="TreeGrafter"/>
</dbReference>
<keyword evidence="4" id="KW-0547">Nucleotide-binding</keyword>
<proteinExistence type="inferred from homology"/>
<feature type="domain" description="AMP-dependent synthetase/ligase" evidence="7">
    <location>
        <begin position="53"/>
        <end position="412"/>
    </location>
</feature>
<dbReference type="GO" id="GO:0005524">
    <property type="term" value="F:ATP binding"/>
    <property type="evidence" value="ECO:0007669"/>
    <property type="project" value="UniProtKB-KW"/>
</dbReference>
<evidence type="ECO:0000313" key="10">
    <source>
        <dbReference type="Proteomes" id="UP000024837"/>
    </source>
</evidence>
<dbReference type="PANTHER" id="PTHR24096">
    <property type="entry name" value="LONG-CHAIN-FATTY-ACID--COA LIGASE"/>
    <property type="match status" value="1"/>
</dbReference>
<dbReference type="Pfam" id="PF13193">
    <property type="entry name" value="AMP-binding_C"/>
    <property type="match status" value="1"/>
</dbReference>
<dbReference type="HOGENOM" id="CLU_000022_59_2_1"/>
<dbReference type="OrthoDB" id="6509636at2759"/>
<name>W7HSP7_9PEZI</name>
<dbReference type="GO" id="GO:0016405">
    <property type="term" value="F:CoA-ligase activity"/>
    <property type="evidence" value="ECO:0007669"/>
    <property type="project" value="TreeGrafter"/>
</dbReference>
<dbReference type="Gene3D" id="3.40.50.12780">
    <property type="entry name" value="N-terminal domain of ligase-like"/>
    <property type="match status" value="1"/>
</dbReference>
<protein>
    <submittedName>
        <fullName evidence="9">Uncharacterized protein</fullName>
    </submittedName>
</protein>
<keyword evidence="3" id="KW-0436">Ligase</keyword>
<feature type="domain" description="AMP-binding enzyme C-terminal" evidence="8">
    <location>
        <begin position="462"/>
        <end position="541"/>
    </location>
</feature>
<dbReference type="Gene3D" id="3.30.300.30">
    <property type="match status" value="1"/>
</dbReference>
<reference evidence="9 10" key="1">
    <citation type="submission" date="2013-05" db="EMBL/GenBank/DDBJ databases">
        <title>Drechslerella stenobrocha genome reveals carnivorous origination and mechanical trapping mechanism of predatory fungi.</title>
        <authorList>
            <person name="Liu X."/>
            <person name="Zhang W."/>
            <person name="Liu K."/>
        </authorList>
    </citation>
    <scope>NUCLEOTIDE SEQUENCE [LARGE SCALE GENOMIC DNA]</scope>
    <source>
        <strain evidence="9 10">248</strain>
    </source>
</reference>
<evidence type="ECO:0000256" key="2">
    <source>
        <dbReference type="ARBA" id="ARBA00006432"/>
    </source>
</evidence>
<evidence type="ECO:0000256" key="3">
    <source>
        <dbReference type="ARBA" id="ARBA00022598"/>
    </source>
</evidence>
<evidence type="ECO:0000259" key="7">
    <source>
        <dbReference type="Pfam" id="PF00501"/>
    </source>
</evidence>
<accession>W7HSP7</accession>
<dbReference type="InterPro" id="IPR042099">
    <property type="entry name" value="ANL_N_sf"/>
</dbReference>
<dbReference type="SUPFAM" id="SSF56801">
    <property type="entry name" value="Acetyl-CoA synthetase-like"/>
    <property type="match status" value="1"/>
</dbReference>
<dbReference type="PANTHER" id="PTHR24096:SF317">
    <property type="entry name" value="ADENYLATE-FORMING ENZYME AFEA"/>
    <property type="match status" value="1"/>
</dbReference>
<evidence type="ECO:0000256" key="5">
    <source>
        <dbReference type="ARBA" id="ARBA00022840"/>
    </source>
</evidence>
<sequence>MATAPAHHGEASPGPQVCSSSEDAMHGENIYEIPHTDLLSWVFGGQHDRTKKIFVDAINPGRYLTTDTVKATVRSLIGGLKSIGVKPGDAVCIHSFNDILYPVLFLAIVGAGGVFVGTNPGHTVFELEHHLRISHTKFIITQSSLMKNIGQAAEQVDIPEENILLLDLETKDTSSPRSVRELLCSCEEDWVSFQDEKAAKETMIALFASSGTTGMPKMIGLSHYAWVAGGILLREVLERPYEVNRLMCLPSFHAFASPLTVIIPVRMGQTTYILPRFELGTFCDAAEKYAINETAVAPPCLQAFLKAGSERQAQLRTIKRIWCGGAPLNVKLQLEACQVLSADAEVVNIWGMTEIGITVGMKFDEADRTGAVSKLLANTEARIVDEHGVNVTLSGGYGEVQIRSPQVSMGYFENEKATRECFLADGWVRTGDVAYFRGRKLYILDRKKEMIKVRGWQVAPAELEAVLVSHPAIKDAAVVGVKIGAGDEEHEVPRAYVVCMEGFEISKADVKAFLLSKLSKYKALDGGVIFVKAIPKSAAGKILKKIIRAQWIAGDGEKQGTGV</sequence>
<dbReference type="EMBL" id="KI966419">
    <property type="protein sequence ID" value="EWC46274.1"/>
    <property type="molecule type" value="Genomic_DNA"/>
</dbReference>